<gene>
    <name evidence="1" type="ORF">SAMN04489841_1096</name>
</gene>
<dbReference type="STRING" id="1186196.SAMN04489841_1096"/>
<keyword evidence="2" id="KW-1185">Reference proteome</keyword>
<name>A0A1H9CMD0_9EURY</name>
<evidence type="ECO:0000313" key="2">
    <source>
        <dbReference type="Proteomes" id="UP000199114"/>
    </source>
</evidence>
<dbReference type="EMBL" id="FOFD01000001">
    <property type="protein sequence ID" value="SEQ02324.1"/>
    <property type="molecule type" value="Genomic_DNA"/>
</dbReference>
<dbReference type="AlphaFoldDB" id="A0A1H9CMD0"/>
<sequence length="37" mass="4074">MAIQHSRLFFLQAAEANALGRFTDEGNVHTVALNTTK</sequence>
<evidence type="ECO:0000313" key="1">
    <source>
        <dbReference type="EMBL" id="SEQ02324.1"/>
    </source>
</evidence>
<reference evidence="2" key="1">
    <citation type="submission" date="2016-10" db="EMBL/GenBank/DDBJ databases">
        <authorList>
            <person name="Varghese N."/>
            <person name="Submissions S."/>
        </authorList>
    </citation>
    <scope>NUCLEOTIDE SEQUENCE [LARGE SCALE GENOMIC DNA]</scope>
    <source>
        <strain evidence="2">DSM 25055</strain>
    </source>
</reference>
<dbReference type="Proteomes" id="UP000199114">
    <property type="component" value="Unassembled WGS sequence"/>
</dbReference>
<organism evidence="1 2">
    <name type="scientific">Natrinema salaciae</name>
    <dbReference type="NCBI Taxonomy" id="1186196"/>
    <lineage>
        <taxon>Archaea</taxon>
        <taxon>Methanobacteriati</taxon>
        <taxon>Methanobacteriota</taxon>
        <taxon>Stenosarchaea group</taxon>
        <taxon>Halobacteria</taxon>
        <taxon>Halobacteriales</taxon>
        <taxon>Natrialbaceae</taxon>
        <taxon>Natrinema</taxon>
    </lineage>
</organism>
<protein>
    <submittedName>
        <fullName evidence="1">Uncharacterized protein</fullName>
    </submittedName>
</protein>
<accession>A0A1H9CMD0</accession>
<proteinExistence type="predicted"/>